<dbReference type="Pfam" id="PF09383">
    <property type="entry name" value="NIL"/>
    <property type="match status" value="1"/>
</dbReference>
<dbReference type="Gene3D" id="3.40.50.300">
    <property type="entry name" value="P-loop containing nucleotide triphosphate hydrolases"/>
    <property type="match status" value="1"/>
</dbReference>
<dbReference type="STRING" id="1423781.FD06_GL000811"/>
<keyword evidence="3" id="KW-1003">Cell membrane</keyword>
<proteinExistence type="inferred from homology"/>
<dbReference type="InterPro" id="IPR027417">
    <property type="entry name" value="P-loop_NTPase"/>
</dbReference>
<dbReference type="GO" id="GO:0005886">
    <property type="term" value="C:plasma membrane"/>
    <property type="evidence" value="ECO:0007669"/>
    <property type="project" value="UniProtKB-ARBA"/>
</dbReference>
<comment type="function">
    <text evidence="10">Part of the ABC transporter FtsEX involved in cellular division. Has ATPase activity. Essential for cell division and viability.</text>
</comment>
<dbReference type="FunFam" id="3.40.50.300:FF:000056">
    <property type="entry name" value="Cell division ATP-binding protein FtsE"/>
    <property type="match status" value="1"/>
</dbReference>
<dbReference type="PANTHER" id="PTHR43166">
    <property type="entry name" value="AMINO ACID IMPORT ATP-BINDING PROTEIN"/>
    <property type="match status" value="1"/>
</dbReference>
<dbReference type="RefSeq" id="WP_056967147.1">
    <property type="nucleotide sequence ID" value="NZ_AYYQ01000036.1"/>
</dbReference>
<dbReference type="CDD" id="cd03258">
    <property type="entry name" value="ABC_MetN_methionine_transporter"/>
    <property type="match status" value="1"/>
</dbReference>
<evidence type="ECO:0000259" key="11">
    <source>
        <dbReference type="PROSITE" id="PS50893"/>
    </source>
</evidence>
<protein>
    <submittedName>
        <fullName evidence="12">ABC-type metal ion transport system, ATPase component</fullName>
    </submittedName>
</protein>
<dbReference type="InterPro" id="IPR017871">
    <property type="entry name" value="ABC_transporter-like_CS"/>
</dbReference>
<organism evidence="12 13">
    <name type="scientific">Apilactobacillus ozensis DSM 23829 = JCM 17196</name>
    <dbReference type="NCBI Taxonomy" id="1423781"/>
    <lineage>
        <taxon>Bacteria</taxon>
        <taxon>Bacillati</taxon>
        <taxon>Bacillota</taxon>
        <taxon>Bacilli</taxon>
        <taxon>Lactobacillales</taxon>
        <taxon>Lactobacillaceae</taxon>
        <taxon>Apilactobacillus</taxon>
    </lineage>
</organism>
<dbReference type="InterPro" id="IPR050086">
    <property type="entry name" value="MetN_ABC_transporter-like"/>
</dbReference>
<evidence type="ECO:0000256" key="6">
    <source>
        <dbReference type="ARBA" id="ARBA00022967"/>
    </source>
</evidence>
<keyword evidence="8" id="KW-0472">Membrane</keyword>
<comment type="similarity">
    <text evidence="1">Belongs to the ABC transporter superfamily.</text>
</comment>
<dbReference type="PANTHER" id="PTHR43166:SF30">
    <property type="entry name" value="METHIONINE IMPORT ATP-BINDING PROTEIN METN"/>
    <property type="match status" value="1"/>
</dbReference>
<evidence type="ECO:0000313" key="12">
    <source>
        <dbReference type="EMBL" id="KRM67659.1"/>
    </source>
</evidence>
<dbReference type="PATRIC" id="fig|1423781.4.peg.840"/>
<keyword evidence="7" id="KW-0029">Amino-acid transport</keyword>
<evidence type="ECO:0000256" key="8">
    <source>
        <dbReference type="ARBA" id="ARBA00023136"/>
    </source>
</evidence>
<dbReference type="PROSITE" id="PS00211">
    <property type="entry name" value="ABC_TRANSPORTER_1"/>
    <property type="match status" value="1"/>
</dbReference>
<accession>A0A0R2ATS4</accession>
<evidence type="ECO:0000256" key="1">
    <source>
        <dbReference type="ARBA" id="ARBA00005417"/>
    </source>
</evidence>
<keyword evidence="4" id="KW-0547">Nucleotide-binding</keyword>
<dbReference type="PROSITE" id="PS50893">
    <property type="entry name" value="ABC_TRANSPORTER_2"/>
    <property type="match status" value="1"/>
</dbReference>
<keyword evidence="6" id="KW-1278">Translocase</keyword>
<evidence type="ECO:0000256" key="4">
    <source>
        <dbReference type="ARBA" id="ARBA00022741"/>
    </source>
</evidence>
<dbReference type="InterPro" id="IPR045865">
    <property type="entry name" value="ACT-like_dom_sf"/>
</dbReference>
<keyword evidence="13" id="KW-1185">Reference proteome</keyword>
<dbReference type="GO" id="GO:0016887">
    <property type="term" value="F:ATP hydrolysis activity"/>
    <property type="evidence" value="ECO:0007669"/>
    <property type="project" value="InterPro"/>
</dbReference>
<keyword evidence="5" id="KW-0067">ATP-binding</keyword>
<dbReference type="AlphaFoldDB" id="A0A0R2ATS4"/>
<dbReference type="SUPFAM" id="SSF55021">
    <property type="entry name" value="ACT-like"/>
    <property type="match status" value="1"/>
</dbReference>
<evidence type="ECO:0000256" key="3">
    <source>
        <dbReference type="ARBA" id="ARBA00022475"/>
    </source>
</evidence>
<dbReference type="Gene3D" id="3.30.70.260">
    <property type="match status" value="1"/>
</dbReference>
<dbReference type="GO" id="GO:0006865">
    <property type="term" value="P:amino acid transport"/>
    <property type="evidence" value="ECO:0007669"/>
    <property type="project" value="UniProtKB-KW"/>
</dbReference>
<comment type="catalytic activity">
    <reaction evidence="9">
        <text>ATP + H2O = ADP + phosphate + H(+)</text>
        <dbReference type="Rhea" id="RHEA:13065"/>
        <dbReference type="ChEBI" id="CHEBI:15377"/>
        <dbReference type="ChEBI" id="CHEBI:15378"/>
        <dbReference type="ChEBI" id="CHEBI:30616"/>
        <dbReference type="ChEBI" id="CHEBI:43474"/>
        <dbReference type="ChEBI" id="CHEBI:456216"/>
    </reaction>
</comment>
<dbReference type="InterPro" id="IPR003439">
    <property type="entry name" value="ABC_transporter-like_ATP-bd"/>
</dbReference>
<dbReference type="EMBL" id="AYYQ01000036">
    <property type="protein sequence ID" value="KRM67659.1"/>
    <property type="molecule type" value="Genomic_DNA"/>
</dbReference>
<evidence type="ECO:0000256" key="9">
    <source>
        <dbReference type="ARBA" id="ARBA00049360"/>
    </source>
</evidence>
<dbReference type="GO" id="GO:0005524">
    <property type="term" value="F:ATP binding"/>
    <property type="evidence" value="ECO:0007669"/>
    <property type="project" value="UniProtKB-KW"/>
</dbReference>
<dbReference type="InterPro" id="IPR041701">
    <property type="entry name" value="MetN_ABC"/>
</dbReference>
<keyword evidence="2" id="KW-0813">Transport</keyword>
<dbReference type="OrthoDB" id="9802264at2"/>
<gene>
    <name evidence="12" type="ORF">FD06_GL000811</name>
</gene>
<dbReference type="Pfam" id="PF00005">
    <property type="entry name" value="ABC_tran"/>
    <property type="match status" value="1"/>
</dbReference>
<evidence type="ECO:0000256" key="7">
    <source>
        <dbReference type="ARBA" id="ARBA00022970"/>
    </source>
</evidence>
<comment type="caution">
    <text evidence="12">The sequence shown here is derived from an EMBL/GenBank/DDBJ whole genome shotgun (WGS) entry which is preliminary data.</text>
</comment>
<evidence type="ECO:0000313" key="13">
    <source>
        <dbReference type="Proteomes" id="UP000052012"/>
    </source>
</evidence>
<name>A0A0R2ATS4_9LACO</name>
<evidence type="ECO:0000256" key="2">
    <source>
        <dbReference type="ARBA" id="ARBA00022448"/>
    </source>
</evidence>
<dbReference type="InterPro" id="IPR018449">
    <property type="entry name" value="NIL_domain"/>
</dbReference>
<dbReference type="Proteomes" id="UP000052012">
    <property type="component" value="Unassembled WGS sequence"/>
</dbReference>
<dbReference type="InterPro" id="IPR003593">
    <property type="entry name" value="AAA+_ATPase"/>
</dbReference>
<dbReference type="SMART" id="SM00930">
    <property type="entry name" value="NIL"/>
    <property type="match status" value="1"/>
</dbReference>
<dbReference type="SUPFAM" id="SSF52540">
    <property type="entry name" value="P-loop containing nucleoside triphosphate hydrolases"/>
    <property type="match status" value="1"/>
</dbReference>
<sequence>MPQISFKNINITFKQKDKTLEAVKDVSLDINKGDIYGIVGYSGAGKSTLVRVINRLQVPTKGQVIVENKDIGKIKGRQLRELRHKVGFIFQHFNLMNSRTIADNVYYPMFNTDTKNRHARVQKLLNLVGLTGKENAYPAQLSGGQKQRVAIARALANNPSILVSDEATSALDPKTTQEILQLLKKINRELGVTIVLITHEMEVVKSLCNKVAVMNAGKVVEKNNILEIFSNPQNKLTKDFINTTNNSTNAIETLSKQAKFKELAHARRLFQLTYLGESAEHPFIIDLYNKFNLSASIIYGNIEFIQGTPLGNLIVAIEGQLQSIDAVKKYLLDNQISLKEINFENINVK</sequence>
<evidence type="ECO:0000256" key="10">
    <source>
        <dbReference type="ARBA" id="ARBA00055994"/>
    </source>
</evidence>
<dbReference type="SMART" id="SM00382">
    <property type="entry name" value="AAA"/>
    <property type="match status" value="1"/>
</dbReference>
<reference evidence="12 13" key="1">
    <citation type="journal article" date="2015" name="Genome Announc.">
        <title>Expanding the biotechnology potential of lactobacilli through comparative genomics of 213 strains and associated genera.</title>
        <authorList>
            <person name="Sun Z."/>
            <person name="Harris H.M."/>
            <person name="McCann A."/>
            <person name="Guo C."/>
            <person name="Argimon S."/>
            <person name="Zhang W."/>
            <person name="Yang X."/>
            <person name="Jeffery I.B."/>
            <person name="Cooney J.C."/>
            <person name="Kagawa T.F."/>
            <person name="Liu W."/>
            <person name="Song Y."/>
            <person name="Salvetti E."/>
            <person name="Wrobel A."/>
            <person name="Rasinkangas P."/>
            <person name="Parkhill J."/>
            <person name="Rea M.C."/>
            <person name="O'Sullivan O."/>
            <person name="Ritari J."/>
            <person name="Douillard F.P."/>
            <person name="Paul Ross R."/>
            <person name="Yang R."/>
            <person name="Briner A.E."/>
            <person name="Felis G.E."/>
            <person name="de Vos W.M."/>
            <person name="Barrangou R."/>
            <person name="Klaenhammer T.R."/>
            <person name="Caufield P.W."/>
            <person name="Cui Y."/>
            <person name="Zhang H."/>
            <person name="O'Toole P.W."/>
        </authorList>
    </citation>
    <scope>NUCLEOTIDE SEQUENCE [LARGE SCALE GENOMIC DNA]</scope>
    <source>
        <strain evidence="12 13">DSM 23829</strain>
    </source>
</reference>
<feature type="domain" description="ABC transporter" evidence="11">
    <location>
        <begin position="6"/>
        <end position="241"/>
    </location>
</feature>
<evidence type="ECO:0000256" key="5">
    <source>
        <dbReference type="ARBA" id="ARBA00022840"/>
    </source>
</evidence>